<name>A0ABR9D9T2_9GAMM</name>
<sequence>MITVVVPLYNKASTIERAINSVLVQTVENWELIVVDDGSEDQGAELVSRYNDKRIRLIRQKNSGVATARNVGAKAANSSVLAFLDADDYWATTHLENLEKLITEYPEAVLYGSAYFGVGEDGVARKIKFSGIDELPIRLLITDYFMTVVENGYFLFTSSVAIKKEIFEDLGGFPVGVKSGEDTLTWARLACQGDVAYTKVATSYYMLPNVSLGERKNFLRRPQIPDYVGSELIKLLDSSIKNKMSLQKYIAYWHRIRAMIFLELNERANGYFEIWKAISHDHVKLKDILCCILLLLPLNIRAYFLFNIRKMRGRA</sequence>
<dbReference type="Pfam" id="PF00535">
    <property type="entry name" value="Glycos_transf_2"/>
    <property type="match status" value="1"/>
</dbReference>
<dbReference type="SUPFAM" id="SSF53448">
    <property type="entry name" value="Nucleotide-diphospho-sugar transferases"/>
    <property type="match status" value="1"/>
</dbReference>
<evidence type="ECO:0000313" key="3">
    <source>
        <dbReference type="Proteomes" id="UP000641152"/>
    </source>
</evidence>
<dbReference type="EMBL" id="JACXST010000001">
    <property type="protein sequence ID" value="MBD9359867.1"/>
    <property type="molecule type" value="Genomic_DNA"/>
</dbReference>
<accession>A0ABR9D9T2</accession>
<evidence type="ECO:0000259" key="1">
    <source>
        <dbReference type="Pfam" id="PF00535"/>
    </source>
</evidence>
<comment type="caution">
    <text evidence="2">The sequence shown here is derived from an EMBL/GenBank/DDBJ whole genome shotgun (WGS) entry which is preliminary data.</text>
</comment>
<dbReference type="InterPro" id="IPR050834">
    <property type="entry name" value="Glycosyltransf_2"/>
</dbReference>
<keyword evidence="3" id="KW-1185">Reference proteome</keyword>
<dbReference type="RefSeq" id="WP_192392697.1">
    <property type="nucleotide sequence ID" value="NZ_CAJHIU010000001.1"/>
</dbReference>
<reference evidence="2 3" key="1">
    <citation type="submission" date="2020-09" db="EMBL/GenBank/DDBJ databases">
        <title>Methylomonas albis sp. nov. and Methylomonas fluvii sp. nov.: Two cold-adapted methanotrophs from the River Elbe and an amended description of Methylovulum psychrotolerans strain Eb1.</title>
        <authorList>
            <person name="Bussmann I.K."/>
            <person name="Klings K.-W."/>
            <person name="Warnstedt J."/>
            <person name="Hoppert M."/>
            <person name="Saborowski A."/>
            <person name="Horn F."/>
            <person name="Liebner S."/>
        </authorList>
    </citation>
    <scope>NUCLEOTIDE SEQUENCE [LARGE SCALE GENOMIC DNA]</scope>
    <source>
        <strain evidence="2 3">EbB</strain>
    </source>
</reference>
<dbReference type="InterPro" id="IPR029044">
    <property type="entry name" value="Nucleotide-diphossugar_trans"/>
</dbReference>
<evidence type="ECO:0000313" key="2">
    <source>
        <dbReference type="EMBL" id="MBD9359867.1"/>
    </source>
</evidence>
<dbReference type="PANTHER" id="PTHR43685">
    <property type="entry name" value="GLYCOSYLTRANSFERASE"/>
    <property type="match status" value="1"/>
</dbReference>
<dbReference type="Proteomes" id="UP000641152">
    <property type="component" value="Unassembled WGS sequence"/>
</dbReference>
<gene>
    <name evidence="2" type="ORF">EBB_04735</name>
</gene>
<proteinExistence type="predicted"/>
<feature type="domain" description="Glycosyltransferase 2-like" evidence="1">
    <location>
        <begin position="3"/>
        <end position="169"/>
    </location>
</feature>
<dbReference type="CDD" id="cd00761">
    <property type="entry name" value="Glyco_tranf_GTA_type"/>
    <property type="match status" value="1"/>
</dbReference>
<dbReference type="Gene3D" id="3.90.550.10">
    <property type="entry name" value="Spore Coat Polysaccharide Biosynthesis Protein SpsA, Chain A"/>
    <property type="match status" value="1"/>
</dbReference>
<dbReference type="InterPro" id="IPR001173">
    <property type="entry name" value="Glyco_trans_2-like"/>
</dbReference>
<dbReference type="PANTHER" id="PTHR43685:SF2">
    <property type="entry name" value="GLYCOSYLTRANSFERASE 2-LIKE DOMAIN-CONTAINING PROTEIN"/>
    <property type="match status" value="1"/>
</dbReference>
<organism evidence="2 3">
    <name type="scientific">Methylomonas fluvii</name>
    <dbReference type="NCBI Taxonomy" id="1854564"/>
    <lineage>
        <taxon>Bacteria</taxon>
        <taxon>Pseudomonadati</taxon>
        <taxon>Pseudomonadota</taxon>
        <taxon>Gammaproteobacteria</taxon>
        <taxon>Methylococcales</taxon>
        <taxon>Methylococcaceae</taxon>
        <taxon>Methylomonas</taxon>
    </lineage>
</organism>
<protein>
    <submittedName>
        <fullName evidence="2">Glycosyltransferase family 2 protein</fullName>
    </submittedName>
</protein>